<dbReference type="InterPro" id="IPR012332">
    <property type="entry name" value="Autotransporter_pectin_lyase_C"/>
</dbReference>
<reference evidence="2 3" key="1">
    <citation type="journal article" date="2021" name="Sci. Rep.">
        <title>The distribution of antibiotic resistance genes in chicken gut microbiota commensals.</title>
        <authorList>
            <person name="Juricova H."/>
            <person name="Matiasovicova J."/>
            <person name="Kubasova T."/>
            <person name="Cejkova D."/>
            <person name="Rychlik I."/>
        </authorList>
    </citation>
    <scope>NUCLEOTIDE SEQUENCE [LARGE SCALE GENOMIC DNA]</scope>
    <source>
        <strain evidence="2 3">An829</strain>
    </source>
</reference>
<evidence type="ECO:0000259" key="1">
    <source>
        <dbReference type="PROSITE" id="PS51208"/>
    </source>
</evidence>
<dbReference type="InterPro" id="IPR006315">
    <property type="entry name" value="OM_autotransptr_brl_dom"/>
</dbReference>
<dbReference type="InterPro" id="IPR003991">
    <property type="entry name" value="Pertactin_virulence_factor"/>
</dbReference>
<gene>
    <name evidence="2" type="ORF">H6A60_09955</name>
</gene>
<protein>
    <submittedName>
        <fullName evidence="2">Autotransporter outer membrane beta-barrel domain-containing protein</fullName>
    </submittedName>
</protein>
<sequence length="1661" mass="175194">MSASLAVSSIASAVETSFDQITGGSHTWGGDIIVSTGSDAAILGGENAITITVTGNASEAGNLVLTVDDAHGVRSSLDDKSSINVTAEGDITITANGTDSDKNGDGVNVESSNKGSLTFSAGNSFVINAESNSGDGIYVGEESAGDIQIRANQDEQSASTDKGIFINAENNGVDHRGAQKVELESNNGGSNRIVTVSGDGLRNVGTGTINLKGSANTILAGDNGIQANGGRVTSKGDYNIIYGETNGIENTDGAVEVTATYDNIIAGDQNGIYAHGSQPVTVTAGRDNVIGRIQLTDGDVVTSTYGIRSDGGHISLAAGRVNSIYGTQYGIQAQGGSVLTVSGTTNINVTQTEGSTTDVYGVSLGYGYNSPAELTVSGSSEKTADFNISTSGSTGSVYGLGLNAKSSFTANENVRNFAILVANEGTGFAKGIDNARGSVNVTANQVRIDVSSAGTSSISGIESTNSSAETNISAGYIEINAYSTGEEQSGSTALTIYSGSSLKLDSGSSIVINNSEYNESGWAYGTGIHLSDGARVELIAAKSNIVNGVTGIYATSSNPTPGGGLDPNKNSTVTLSARSQNVINAQTFGIRAQSVGTSDIGTRINLYADQNLINVTADKNFKTWSTGIEATDNAAVNLAADAEGNANSLTQIFVESAHEDAMALRGITAERAGVVKSNSDAFVLRLIDTVQRKDAQNSNTAYTNAGIRGYDRGDVDITAGNVDIEVDNGRGAWLEYSSNLDIEADNIAIDTHLTNEKLTQSGSVIYAYANSTASLNAGNEVSLGSEGVYAIWTTWGSSVELISNLNRIDVDGYDAIRSEKFWQGSKAITTLSGSSGNIVFADAQEVTVDNQAELFGTKAVISAGESSVVTLQAGQANYLFGAVYANDGELIGVAEQDGTTVTIGGLNGSRPNNVVYSYAAIANAGDLQDEKAFVGKDVISALYAEGAGSSITLDGRNIIRTYADNLNEDQLERTVWAYDSADITLHGWTSISTDRYETSPNSLDIAIAAGTAVNLTSDLVNAPVADRAVVTLEYDTFGSNGEPQRISNITGDILAAYAGQVDIYAADGSGAGINIKGNLLSGNNGVLNVDLGTGGTLTGRADDYGDAGVVEEGSDHANSPFFNPAFSSEIFKGGEVNLTMGANSRWNVTGQSWITRITGTTGAIDDKTPVIDLISANTDRNEHAHALTVYQLNGNAVFNMSLDADRDVSDMLYIKQANGEYLINVVDAVTHQDMYADGFDGLRFATVGKGSNVKFRAITYDQGVNNVEYEIGIDAYDGNDENHAYNGGTDGVTQGKPGSGLVDDFFDTEGTPGVDASNGTMMLAEGDGTDSETGNTDSGYESVEDTTNFKLIGRTGGSTSDAGRTIINMSRANYAQAVYLDTLNKRQGEMRFSAGKDDGLWARIRYDSIGQRSAFDIDNTMIEVGTDTLARKDKGEFHTGFALDYMTGDTDYHGVKGEGNIDRYGAWFYTTWLGDEGEYYDFVVKYGHLENDFEIYAPTTGEKITASYDNEVLSASLEYGKKYQNDHRWYVEPQMQVQYAYVTSDTYETSQGSEVRLDAIQSLIGRVGLRLGKDFETEKPMTFYVRGDIMHEFLGDQDIYAADATGTMHELYENEGTWYSAGAGFSFKTTEDLYMFLEAEKVFGNSNTGTYTVSGGIKYFF</sequence>
<dbReference type="Gene3D" id="2.40.128.130">
    <property type="entry name" value="Autotransporter beta-domain"/>
    <property type="match status" value="1"/>
</dbReference>
<dbReference type="InterPro" id="IPR036709">
    <property type="entry name" value="Autotransporte_beta_dom_sf"/>
</dbReference>
<dbReference type="PANTHER" id="PTHR35037">
    <property type="entry name" value="C-TERMINAL REGION OF AIDA-LIKE PROTEIN"/>
    <property type="match status" value="1"/>
</dbReference>
<dbReference type="PANTHER" id="PTHR35037:SF7">
    <property type="entry name" value="AUTOTRANSPORTER"/>
    <property type="match status" value="1"/>
</dbReference>
<organism evidence="2 3">
    <name type="scientific">Sutterella massiliensis</name>
    <dbReference type="NCBI Taxonomy" id="1816689"/>
    <lineage>
        <taxon>Bacteria</taxon>
        <taxon>Pseudomonadati</taxon>
        <taxon>Pseudomonadota</taxon>
        <taxon>Betaproteobacteria</taxon>
        <taxon>Burkholderiales</taxon>
        <taxon>Sutterellaceae</taxon>
        <taxon>Sutterella</taxon>
    </lineage>
</organism>
<accession>A0ABS2DTX7</accession>
<dbReference type="PROSITE" id="PS51208">
    <property type="entry name" value="AUTOTRANSPORTER"/>
    <property type="match status" value="1"/>
</dbReference>
<dbReference type="Proteomes" id="UP000715095">
    <property type="component" value="Unassembled WGS sequence"/>
</dbReference>
<proteinExistence type="predicted"/>
<keyword evidence="3" id="KW-1185">Reference proteome</keyword>
<evidence type="ECO:0000313" key="2">
    <source>
        <dbReference type="EMBL" id="MBM6704805.1"/>
    </source>
</evidence>
<dbReference type="RefSeq" id="WP_205104142.1">
    <property type="nucleotide sequence ID" value="NZ_JACJJC010000020.1"/>
</dbReference>
<dbReference type="PRINTS" id="PR01484">
    <property type="entry name" value="PRTACTNFAMLY"/>
</dbReference>
<name>A0ABS2DTX7_9BURK</name>
<comment type="caution">
    <text evidence="2">The sequence shown here is derived from an EMBL/GenBank/DDBJ whole genome shotgun (WGS) entry which is preliminary data.</text>
</comment>
<evidence type="ECO:0000313" key="3">
    <source>
        <dbReference type="Proteomes" id="UP000715095"/>
    </source>
</evidence>
<dbReference type="NCBIfam" id="TIGR01414">
    <property type="entry name" value="autotrans_barl"/>
    <property type="match status" value="1"/>
</dbReference>
<dbReference type="EMBL" id="JACJJC010000020">
    <property type="protein sequence ID" value="MBM6704805.1"/>
    <property type="molecule type" value="Genomic_DNA"/>
</dbReference>
<dbReference type="SMART" id="SM00869">
    <property type="entry name" value="Autotransporter"/>
    <property type="match status" value="1"/>
</dbReference>
<dbReference type="InterPro" id="IPR051551">
    <property type="entry name" value="Autotransporter_adhesion"/>
</dbReference>
<dbReference type="Gene3D" id="2.160.20.20">
    <property type="match status" value="1"/>
</dbReference>
<feature type="domain" description="Autotransporter" evidence="1">
    <location>
        <begin position="1393"/>
        <end position="1661"/>
    </location>
</feature>
<dbReference type="InterPro" id="IPR005546">
    <property type="entry name" value="Autotransporte_beta"/>
</dbReference>
<dbReference type="SUPFAM" id="SSF103515">
    <property type="entry name" value="Autotransporter"/>
    <property type="match status" value="1"/>
</dbReference>
<dbReference type="Pfam" id="PF03797">
    <property type="entry name" value="Autotransporter"/>
    <property type="match status" value="1"/>
</dbReference>